<protein>
    <submittedName>
        <fullName evidence="1">Uncharacterized protein</fullName>
    </submittedName>
</protein>
<reference evidence="1 2" key="1">
    <citation type="submission" date="2016-10" db="EMBL/GenBank/DDBJ databases">
        <authorList>
            <person name="de Groot N.N."/>
        </authorList>
    </citation>
    <scope>NUCLEOTIDE SEQUENCE [LARGE SCALE GENOMIC DNA]</scope>
    <source>
        <strain evidence="1 2">DSM 16619</strain>
    </source>
</reference>
<accession>A0A1G6IPZ4</accession>
<keyword evidence="2" id="KW-1185">Reference proteome</keyword>
<organism evidence="1 2">
    <name type="scientific">Paracidovorax valerianellae</name>
    <dbReference type="NCBI Taxonomy" id="187868"/>
    <lineage>
        <taxon>Bacteria</taxon>
        <taxon>Pseudomonadati</taxon>
        <taxon>Pseudomonadota</taxon>
        <taxon>Betaproteobacteria</taxon>
        <taxon>Burkholderiales</taxon>
        <taxon>Comamonadaceae</taxon>
        <taxon>Paracidovorax</taxon>
    </lineage>
</organism>
<sequence length="99" mass="10816">MHTTIDLLNRANDLMPSDAEWCRRLAISRTSLAVARVRGRLTPTVAGALAELINEDPKHWIAVAALEAAPAGHLNTHLWGLVQAGAKSFVGWKRLQRGI</sequence>
<gene>
    <name evidence="1" type="ORF">SAMN05192589_101222</name>
</gene>
<evidence type="ECO:0000313" key="2">
    <source>
        <dbReference type="Proteomes" id="UP000198781"/>
    </source>
</evidence>
<dbReference type="OrthoDB" id="8858416at2"/>
<evidence type="ECO:0000313" key="1">
    <source>
        <dbReference type="EMBL" id="SDC08501.1"/>
    </source>
</evidence>
<dbReference type="EMBL" id="FMZC01000001">
    <property type="protein sequence ID" value="SDC08501.1"/>
    <property type="molecule type" value="Genomic_DNA"/>
</dbReference>
<dbReference type="Proteomes" id="UP000198781">
    <property type="component" value="Unassembled WGS sequence"/>
</dbReference>
<dbReference type="RefSeq" id="WP_139160274.1">
    <property type="nucleotide sequence ID" value="NZ_FMZC01000001.1"/>
</dbReference>
<dbReference type="AlphaFoldDB" id="A0A1G6IPZ4"/>
<proteinExistence type="predicted"/>
<name>A0A1G6IPZ4_9BURK</name>
<dbReference type="STRING" id="187868.SAMN05192589_101222"/>